<evidence type="ECO:0000313" key="2">
    <source>
        <dbReference type="Proteomes" id="UP001161697"/>
    </source>
</evidence>
<dbReference type="Pfam" id="PF05766">
    <property type="entry name" value="NinG"/>
    <property type="match status" value="1"/>
</dbReference>
<dbReference type="Proteomes" id="UP001161697">
    <property type="component" value="Unassembled WGS sequence"/>
</dbReference>
<reference evidence="1" key="1">
    <citation type="submission" date="2022-09" db="EMBL/GenBank/DDBJ databases">
        <title>Intensive care unit water sources are persistently colonized with multi-drug resistant bacteria and are the site of extensive horizontal gene transfer of antibiotic resistance genes.</title>
        <authorList>
            <person name="Diorio-Toth L."/>
        </authorList>
    </citation>
    <scope>NUCLEOTIDE SEQUENCE</scope>
    <source>
        <strain evidence="1">GD03704</strain>
    </source>
</reference>
<organism evidence="1 2">
    <name type="scientific">Ectopseudomonas oleovorans</name>
    <name type="common">Pseudomonas oleovorans</name>
    <dbReference type="NCBI Taxonomy" id="301"/>
    <lineage>
        <taxon>Bacteria</taxon>
        <taxon>Pseudomonadati</taxon>
        <taxon>Pseudomonadota</taxon>
        <taxon>Gammaproteobacteria</taxon>
        <taxon>Pseudomonadales</taxon>
        <taxon>Pseudomonadaceae</taxon>
        <taxon>Ectopseudomonas</taxon>
    </lineage>
</organism>
<proteinExistence type="predicted"/>
<accession>A0AA42QDM0</accession>
<sequence>MKRTELKRKTPLKAKASGIAERAPRQRKCANPACDVKFTPKIGQKVCCWQCGLAIADQPANQKKARMAIDQRERREIGERREKLKSHGDFVQEATSAVQAYRRVYELSIGSGCISCGKSQAEIEAAQGWKTGGAWDGGHFLGKGARPELRLEENNIWLQCKGCNGGSAKYARKGESVRNGFRAGLIERIGLPAVEALEADHRPRKYTIDELKQITAHYRALLRDLKKQQEAQACP</sequence>
<protein>
    <submittedName>
        <fullName evidence="1">Recombination protein NinG</fullName>
    </submittedName>
</protein>
<gene>
    <name evidence="1" type="ORF">N5J11_22565</name>
</gene>
<dbReference type="RefSeq" id="WP_279533539.1">
    <property type="nucleotide sequence ID" value="NZ_CP104579.1"/>
</dbReference>
<name>A0AA42QDM0_ECTOL</name>
<evidence type="ECO:0000313" key="1">
    <source>
        <dbReference type="EMBL" id="MDH1341892.1"/>
    </source>
</evidence>
<dbReference type="InterPro" id="IPR008713">
    <property type="entry name" value="Phage_lambda_NinG"/>
</dbReference>
<comment type="caution">
    <text evidence="1">The sequence shown here is derived from an EMBL/GenBank/DDBJ whole genome shotgun (WGS) entry which is preliminary data.</text>
</comment>
<dbReference type="AlphaFoldDB" id="A0AA42QDM0"/>
<dbReference type="EMBL" id="JAOCJE010000002">
    <property type="protein sequence ID" value="MDH1341892.1"/>
    <property type="molecule type" value="Genomic_DNA"/>
</dbReference>